<evidence type="ECO:0000313" key="4">
    <source>
        <dbReference type="Proteomes" id="UP000467201"/>
    </source>
</evidence>
<dbReference type="RefSeq" id="WP_085189416.1">
    <property type="nucleotide sequence ID" value="NZ_AP022605.1"/>
</dbReference>
<organism evidence="2 3">
    <name type="scientific">Mycolicibacterium doricum</name>
    <dbReference type="NCBI Taxonomy" id="126673"/>
    <lineage>
        <taxon>Bacteria</taxon>
        <taxon>Bacillati</taxon>
        <taxon>Actinomycetota</taxon>
        <taxon>Actinomycetes</taxon>
        <taxon>Mycobacteriales</taxon>
        <taxon>Mycobacteriaceae</taxon>
        <taxon>Mycolicibacterium</taxon>
    </lineage>
</organism>
<name>A0A1X1TEG8_9MYCO</name>
<dbReference type="AlphaFoldDB" id="A0A1X1TEG8"/>
<dbReference type="Proteomes" id="UP000193564">
    <property type="component" value="Unassembled WGS sequence"/>
</dbReference>
<reference evidence="1" key="3">
    <citation type="submission" date="2020-02" db="EMBL/GenBank/DDBJ databases">
        <authorList>
            <person name="Matsumoto Y."/>
            <person name="Motooka D."/>
            <person name="Nakamura S."/>
        </authorList>
    </citation>
    <scope>NUCLEOTIDE SEQUENCE</scope>
    <source>
        <strain evidence="1">JCM 12405</strain>
    </source>
</reference>
<reference evidence="1 4" key="2">
    <citation type="journal article" date="2019" name="Emerg. Microbes Infect.">
        <title>Comprehensive subspecies identification of 175 nontuberculous mycobacteria species based on 7547 genomic profiles.</title>
        <authorList>
            <person name="Matsumoto Y."/>
            <person name="Kinjo T."/>
            <person name="Motooka D."/>
            <person name="Nabeya D."/>
            <person name="Jung N."/>
            <person name="Uechi K."/>
            <person name="Horii T."/>
            <person name="Iida T."/>
            <person name="Fujita J."/>
            <person name="Nakamura S."/>
        </authorList>
    </citation>
    <scope>NUCLEOTIDE SEQUENCE [LARGE SCALE GENOMIC DNA]</scope>
    <source>
        <strain evidence="1 4">JCM 12405</strain>
    </source>
</reference>
<proteinExistence type="predicted"/>
<gene>
    <name evidence="2" type="ORF">AWC01_07080</name>
    <name evidence="1" type="ORF">MDOR_01640</name>
</gene>
<reference evidence="2 3" key="1">
    <citation type="submission" date="2016-01" db="EMBL/GenBank/DDBJ databases">
        <title>The new phylogeny of the genus Mycobacterium.</title>
        <authorList>
            <person name="Tarcisio F."/>
            <person name="Conor M."/>
            <person name="Antonella G."/>
            <person name="Elisabetta G."/>
            <person name="Giulia F.S."/>
            <person name="Sara T."/>
            <person name="Anna F."/>
            <person name="Clotilde B."/>
            <person name="Roberto B."/>
            <person name="Veronica D.S."/>
            <person name="Fabio R."/>
            <person name="Monica P."/>
            <person name="Olivier J."/>
            <person name="Enrico T."/>
            <person name="Nicola S."/>
        </authorList>
    </citation>
    <scope>NUCLEOTIDE SEQUENCE [LARGE SCALE GENOMIC DNA]</scope>
    <source>
        <strain evidence="2 3">DSM 44339</strain>
    </source>
</reference>
<dbReference type="EMBL" id="LQOS01000020">
    <property type="protein sequence ID" value="ORV42943.1"/>
    <property type="molecule type" value="Genomic_DNA"/>
</dbReference>
<evidence type="ECO:0000313" key="1">
    <source>
        <dbReference type="EMBL" id="BBZ05995.1"/>
    </source>
</evidence>
<evidence type="ECO:0000313" key="2">
    <source>
        <dbReference type="EMBL" id="ORV42943.1"/>
    </source>
</evidence>
<sequence>MTDETADDRLADARRDYHALLYDVALLTGDKRLEGDVYRRLVGTGERHVVTALIVRALHVLVENLTDEQREPVVDVLRARAARLVARFGERLDTDDGPALDDDELDGALMRFLDDDADGAP</sequence>
<dbReference type="KEGG" id="mdr:MDOR_01640"/>
<protein>
    <submittedName>
        <fullName evidence="2">Uncharacterized protein</fullName>
    </submittedName>
</protein>
<keyword evidence="3" id="KW-1185">Reference proteome</keyword>
<accession>A0A1X1TEG8</accession>
<dbReference type="Proteomes" id="UP000467201">
    <property type="component" value="Chromosome"/>
</dbReference>
<evidence type="ECO:0000313" key="3">
    <source>
        <dbReference type="Proteomes" id="UP000193564"/>
    </source>
</evidence>
<dbReference type="EMBL" id="AP022605">
    <property type="protein sequence ID" value="BBZ05995.1"/>
    <property type="molecule type" value="Genomic_DNA"/>
</dbReference>
<dbReference type="STRING" id="126673.AWC01_07080"/>